<dbReference type="CDD" id="cd02869">
    <property type="entry name" value="PseudoU_synth_RluA_like"/>
    <property type="match status" value="1"/>
</dbReference>
<dbReference type="Pfam" id="PF00849">
    <property type="entry name" value="PseudoU_synth_2"/>
    <property type="match status" value="1"/>
</dbReference>
<dbReference type="Pfam" id="PF01535">
    <property type="entry name" value="PPR"/>
    <property type="match status" value="2"/>
</dbReference>
<keyword evidence="1" id="KW-0677">Repeat</keyword>
<organism evidence="4 5">
    <name type="scientific">Effrenium voratum</name>
    <dbReference type="NCBI Taxonomy" id="2562239"/>
    <lineage>
        <taxon>Eukaryota</taxon>
        <taxon>Sar</taxon>
        <taxon>Alveolata</taxon>
        <taxon>Dinophyceae</taxon>
        <taxon>Suessiales</taxon>
        <taxon>Symbiodiniaceae</taxon>
        <taxon>Effrenium</taxon>
    </lineage>
</organism>
<dbReference type="InterPro" id="IPR011990">
    <property type="entry name" value="TPR-like_helical_dom_sf"/>
</dbReference>
<evidence type="ECO:0000256" key="2">
    <source>
        <dbReference type="PROSITE-ProRule" id="PRU00708"/>
    </source>
</evidence>
<reference evidence="4" key="1">
    <citation type="submission" date="2023-08" db="EMBL/GenBank/DDBJ databases">
        <authorList>
            <person name="Chen Y."/>
            <person name="Shah S."/>
            <person name="Dougan E. K."/>
            <person name="Thang M."/>
            <person name="Chan C."/>
        </authorList>
    </citation>
    <scope>NUCLEOTIDE SEQUENCE</scope>
</reference>
<sequence>MAVDFKSLTMRAAQLGREKRWEAVLEMIRDLRTQGVLPDEIFLSASITACARASRWQKALALQALAPHSGAAGNAAMAACQRSRQWQAVLGIFESMEQQGAERNIISFTTAVKSAPWTAAMAIAKSAKHLTKDVFFYSGLVGACASDGQWQAALTVLQDMQENAVQPDPVLLGALMRCCETGGWRAALAILDSSGKCCDVQSFNGALAAVASGAQWQRCAALLYSMGLQEAFERLAPDAASCSICITCLARCGHWERALEVLRAMPELQVQRNEVSFNAGISACQTPAAALEILQEMDATSVQRSKVSFNAALAACGSSWEEALSLLEQMKCGSLEPDAVTFSSLLSACEAHPPKALEVLRRFLAEGGVPHGLQVGSVLKGLDQKEALALLSELRRLWASGNSGDGCGENGGSVEGPDFSAWQEVRPRGSGDRLQKPVDVIYADETLVAIGKTPEVSTEQALQSLANQLKATLFSVSRLDLPTSGVLPAVIGGEKTVQARWYLAQFAGAMVDKEYLCLCHGLLEPSGSICLPLRTEATSASSSRAVVDEALGQSAHTSWRTLARLRSSTGEELSLLEAKPKTGRLHQIRAHLAAKNHPIVGDALYGSGGEADIRPFALLPSV</sequence>
<dbReference type="Proteomes" id="UP001178507">
    <property type="component" value="Unassembled WGS sequence"/>
</dbReference>
<dbReference type="GO" id="GO:0003723">
    <property type="term" value="F:RNA binding"/>
    <property type="evidence" value="ECO:0007669"/>
    <property type="project" value="InterPro"/>
</dbReference>
<evidence type="ECO:0000259" key="3">
    <source>
        <dbReference type="Pfam" id="PF00849"/>
    </source>
</evidence>
<evidence type="ECO:0000256" key="1">
    <source>
        <dbReference type="ARBA" id="ARBA00022737"/>
    </source>
</evidence>
<dbReference type="InterPro" id="IPR002885">
    <property type="entry name" value="PPR_rpt"/>
</dbReference>
<dbReference type="Pfam" id="PF13812">
    <property type="entry name" value="PPR_3"/>
    <property type="match status" value="1"/>
</dbReference>
<dbReference type="PANTHER" id="PTHR47447">
    <property type="entry name" value="OS03G0856100 PROTEIN"/>
    <property type="match status" value="1"/>
</dbReference>
<comment type="caution">
    <text evidence="4">The sequence shown here is derived from an EMBL/GenBank/DDBJ whole genome shotgun (WGS) entry which is preliminary data.</text>
</comment>
<evidence type="ECO:0000313" key="5">
    <source>
        <dbReference type="Proteomes" id="UP001178507"/>
    </source>
</evidence>
<dbReference type="NCBIfam" id="TIGR00756">
    <property type="entry name" value="PPR"/>
    <property type="match status" value="2"/>
</dbReference>
<evidence type="ECO:0000313" key="4">
    <source>
        <dbReference type="EMBL" id="CAJ1409426.1"/>
    </source>
</evidence>
<dbReference type="PROSITE" id="PS51375">
    <property type="entry name" value="PPR"/>
    <property type="match status" value="2"/>
</dbReference>
<dbReference type="Gene3D" id="3.30.2350.10">
    <property type="entry name" value="Pseudouridine synthase"/>
    <property type="match status" value="1"/>
</dbReference>
<proteinExistence type="predicted"/>
<keyword evidence="5" id="KW-1185">Reference proteome</keyword>
<dbReference type="SUPFAM" id="SSF55120">
    <property type="entry name" value="Pseudouridine synthase"/>
    <property type="match status" value="1"/>
</dbReference>
<feature type="repeat" description="PPR" evidence="2">
    <location>
        <begin position="238"/>
        <end position="272"/>
    </location>
</feature>
<dbReference type="GO" id="GO:0001522">
    <property type="term" value="P:pseudouridine synthesis"/>
    <property type="evidence" value="ECO:0007669"/>
    <property type="project" value="InterPro"/>
</dbReference>
<dbReference type="AlphaFoldDB" id="A0AA36JQP7"/>
<name>A0AA36JQP7_9DINO</name>
<feature type="domain" description="Pseudouridine synthase RsuA/RluA-like" evidence="3">
    <location>
        <begin position="436"/>
        <end position="594"/>
    </location>
</feature>
<accession>A0AA36JQP7</accession>
<dbReference type="PANTHER" id="PTHR47447:SF17">
    <property type="entry name" value="OS12G0638900 PROTEIN"/>
    <property type="match status" value="1"/>
</dbReference>
<dbReference type="EMBL" id="CAUJNA010003769">
    <property type="protein sequence ID" value="CAJ1409426.1"/>
    <property type="molecule type" value="Genomic_DNA"/>
</dbReference>
<protein>
    <recommendedName>
        <fullName evidence="3">Pseudouridine synthase RsuA/RluA-like domain-containing protein</fullName>
    </recommendedName>
</protein>
<dbReference type="Gene3D" id="1.25.40.10">
    <property type="entry name" value="Tetratricopeptide repeat domain"/>
    <property type="match status" value="3"/>
</dbReference>
<feature type="repeat" description="PPR" evidence="2">
    <location>
        <begin position="133"/>
        <end position="167"/>
    </location>
</feature>
<gene>
    <name evidence="4" type="ORF">EVOR1521_LOCUS30524</name>
</gene>
<dbReference type="InterPro" id="IPR006145">
    <property type="entry name" value="PsdUridine_synth_RsuA/RluA"/>
</dbReference>
<dbReference type="GO" id="GO:0009982">
    <property type="term" value="F:pseudouridine synthase activity"/>
    <property type="evidence" value="ECO:0007669"/>
    <property type="project" value="InterPro"/>
</dbReference>
<dbReference type="InterPro" id="IPR020103">
    <property type="entry name" value="PsdUridine_synth_cat_dom_sf"/>
</dbReference>